<feature type="compositionally biased region" description="Low complexity" evidence="1">
    <location>
        <begin position="238"/>
        <end position="250"/>
    </location>
</feature>
<dbReference type="InterPro" id="IPR017930">
    <property type="entry name" value="Myb_dom"/>
</dbReference>
<evidence type="ECO:0000313" key="4">
    <source>
        <dbReference type="EMBL" id="OAE30966.1"/>
    </source>
</evidence>
<dbReference type="Pfam" id="PF00249">
    <property type="entry name" value="Myb_DNA-binding"/>
    <property type="match status" value="1"/>
</dbReference>
<feature type="region of interest" description="Disordered" evidence="1">
    <location>
        <begin position="540"/>
        <end position="559"/>
    </location>
</feature>
<dbReference type="AlphaFoldDB" id="A0A176WFR6"/>
<accession>A0A176WFR6</accession>
<dbReference type="SUPFAM" id="SSF46689">
    <property type="entry name" value="Homeodomain-like"/>
    <property type="match status" value="1"/>
</dbReference>
<dbReference type="InterPro" id="IPR001005">
    <property type="entry name" value="SANT/Myb"/>
</dbReference>
<comment type="caution">
    <text evidence="4">The sequence shown here is derived from an EMBL/GenBank/DDBJ whole genome shotgun (WGS) entry which is preliminary data.</text>
</comment>
<evidence type="ECO:0000259" key="2">
    <source>
        <dbReference type="PROSITE" id="PS50090"/>
    </source>
</evidence>
<feature type="region of interest" description="Disordered" evidence="1">
    <location>
        <begin position="645"/>
        <end position="708"/>
    </location>
</feature>
<feature type="region of interest" description="Disordered" evidence="1">
    <location>
        <begin position="320"/>
        <end position="339"/>
    </location>
</feature>
<feature type="compositionally biased region" description="Low complexity" evidence="1">
    <location>
        <begin position="402"/>
        <end position="415"/>
    </location>
</feature>
<feature type="domain" description="Myb-like" evidence="2">
    <location>
        <begin position="257"/>
        <end position="306"/>
    </location>
</feature>
<dbReference type="InterPro" id="IPR009057">
    <property type="entry name" value="Homeodomain-like_sf"/>
</dbReference>
<dbReference type="Proteomes" id="UP000077202">
    <property type="component" value="Unassembled WGS sequence"/>
</dbReference>
<proteinExistence type="predicted"/>
<feature type="compositionally biased region" description="Low complexity" evidence="1">
    <location>
        <begin position="662"/>
        <end position="708"/>
    </location>
</feature>
<evidence type="ECO:0000259" key="3">
    <source>
        <dbReference type="PROSITE" id="PS51294"/>
    </source>
</evidence>
<dbReference type="PANTHER" id="PTHR47206:SF1">
    <property type="entry name" value="HOMEODOMAIN-LIKE SUPERFAMILY PROTEIN"/>
    <property type="match status" value="1"/>
</dbReference>
<dbReference type="SMART" id="SM00717">
    <property type="entry name" value="SANT"/>
    <property type="match status" value="1"/>
</dbReference>
<feature type="compositionally biased region" description="Polar residues" evidence="1">
    <location>
        <begin position="227"/>
        <end position="237"/>
    </location>
</feature>
<protein>
    <submittedName>
        <fullName evidence="4">Uncharacterized protein</fullName>
    </submittedName>
</protein>
<sequence length="708" mass="71347">MGLIREIARCESSKLDFNALVKKSSTGISCAREYQALWRHIAYRAELDDAYEEDAELLEDDSDLEFELEPAPSVSPEVAAEAANWVKADMQRFGIVAPKRKGDLLTKLKSRDADSASTVGNQFRCMVLSVSVIIVLSYVSPRVFAQIVQIFRDGLIAIFCPLLGSILFLVCTPGQVVEVGRASCLSSSLCIARTAAPASSGLSASATDISAKGAPAAASAPAWDAGTTSPTGTTNQISSATPESPSAASTRIALGQSERKKRKLWTQEEDQELIAAVEKCGEGNWTNILKGAFTHDRTAAQLSQRWALIRKRREVQAAAAQKAIPGSSSGGAADAQQGANQLATSTSGAKVSQNGGTFVVSSATQLASPVTPGAAFSPLTPPVAITGPTPGPSTSAQPQIQGLHVSGSSSNSPGSIVVTSAPNGTLAPSGGSLDGVSYKTAPQVARPSGAPTVRTGAVVTQRQGQAVGAARSTAGSSTASAALSTEQIRGGVAKTVGSGVGAGRLIAPGAVVMSAAAAQAASVGGSEMWQASSLPPAATQSSVPAKYGSRGNAGPSSGRVNMLMKQQITGPDPGVQAAAVAAGARIAPASAAASLLKAAQSGNVVHIGPGGVPITKTGLQNQAGIGHGSNVGSRGSSGGAIVHYIRTGAGAPPPSLPGMMRPSQQQKSQPGKSPGVNQISNSAASKQQSSPAPSSATSQAVTPPSQSK</sequence>
<feature type="region of interest" description="Disordered" evidence="1">
    <location>
        <begin position="220"/>
        <end position="253"/>
    </location>
</feature>
<dbReference type="PROSITE" id="PS51294">
    <property type="entry name" value="HTH_MYB"/>
    <property type="match status" value="1"/>
</dbReference>
<evidence type="ECO:0000256" key="1">
    <source>
        <dbReference type="SAM" id="MobiDB-lite"/>
    </source>
</evidence>
<dbReference type="EMBL" id="LVLJ01001211">
    <property type="protein sequence ID" value="OAE30966.1"/>
    <property type="molecule type" value="Genomic_DNA"/>
</dbReference>
<dbReference type="Gene3D" id="1.10.10.60">
    <property type="entry name" value="Homeodomain-like"/>
    <property type="match status" value="1"/>
</dbReference>
<reference evidence="4" key="1">
    <citation type="submission" date="2016-03" db="EMBL/GenBank/DDBJ databases">
        <title>Mechanisms controlling the formation of the plant cell surface in tip-growing cells are functionally conserved among land plants.</title>
        <authorList>
            <person name="Honkanen S."/>
            <person name="Jones V.A."/>
            <person name="Morieri G."/>
            <person name="Champion C."/>
            <person name="Hetherington A.J."/>
            <person name="Kelly S."/>
            <person name="Saint-Marcoux D."/>
            <person name="Proust H."/>
            <person name="Prescott H."/>
            <person name="Dolan L."/>
        </authorList>
    </citation>
    <scope>NUCLEOTIDE SEQUENCE [LARGE SCALE GENOMIC DNA]</scope>
    <source>
        <tissue evidence="4">Whole gametophyte</tissue>
    </source>
</reference>
<evidence type="ECO:0000313" key="5">
    <source>
        <dbReference type="Proteomes" id="UP000077202"/>
    </source>
</evidence>
<dbReference type="PROSITE" id="PS50090">
    <property type="entry name" value="MYB_LIKE"/>
    <property type="match status" value="1"/>
</dbReference>
<feature type="compositionally biased region" description="Low complexity" evidence="1">
    <location>
        <begin position="326"/>
        <end position="339"/>
    </location>
</feature>
<feature type="domain" description="HTH myb-type" evidence="3">
    <location>
        <begin position="257"/>
        <end position="314"/>
    </location>
</feature>
<dbReference type="CDD" id="cd11660">
    <property type="entry name" value="SANT_TRF"/>
    <property type="match status" value="1"/>
</dbReference>
<gene>
    <name evidence="4" type="ORF">AXG93_2018s1330</name>
</gene>
<keyword evidence="5" id="KW-1185">Reference proteome</keyword>
<organism evidence="4 5">
    <name type="scientific">Marchantia polymorpha subsp. ruderalis</name>
    <dbReference type="NCBI Taxonomy" id="1480154"/>
    <lineage>
        <taxon>Eukaryota</taxon>
        <taxon>Viridiplantae</taxon>
        <taxon>Streptophyta</taxon>
        <taxon>Embryophyta</taxon>
        <taxon>Marchantiophyta</taxon>
        <taxon>Marchantiopsida</taxon>
        <taxon>Marchantiidae</taxon>
        <taxon>Marchantiales</taxon>
        <taxon>Marchantiaceae</taxon>
        <taxon>Marchantia</taxon>
    </lineage>
</organism>
<dbReference type="PANTHER" id="PTHR47206">
    <property type="entry name" value="HOMEODOMAIN-LIKE SUPERFAMILY PROTEIN"/>
    <property type="match status" value="1"/>
</dbReference>
<name>A0A176WFR6_MARPO</name>
<feature type="region of interest" description="Disordered" evidence="1">
    <location>
        <begin position="387"/>
        <end position="415"/>
    </location>
</feature>